<evidence type="ECO:0000313" key="1">
    <source>
        <dbReference type="EMBL" id="KAK3498858.1"/>
    </source>
</evidence>
<evidence type="ECO:0000313" key="2">
    <source>
        <dbReference type="Proteomes" id="UP001285908"/>
    </source>
</evidence>
<sequence length="88" mass="9850">MTPSASPFTHIGGREAGRLVTLLLDVGVGAARIQAFDLSLAFPKSFGAWKTKEYSGYAQAKAERNRLYNWPLNHRNETTTEITRSRPR</sequence>
<dbReference type="EMBL" id="JAULSX010000001">
    <property type="protein sequence ID" value="KAK3498858.1"/>
    <property type="molecule type" value="Genomic_DNA"/>
</dbReference>
<comment type="caution">
    <text evidence="1">The sequence shown here is derived from an EMBL/GenBank/DDBJ whole genome shotgun (WGS) entry which is preliminary data.</text>
</comment>
<proteinExistence type="predicted"/>
<reference evidence="1 2" key="1">
    <citation type="journal article" date="2023" name="Mol. Phylogenet. Evol.">
        <title>Genome-scale phylogeny and comparative genomics of the fungal order Sordariales.</title>
        <authorList>
            <person name="Hensen N."/>
            <person name="Bonometti L."/>
            <person name="Westerberg I."/>
            <person name="Brannstrom I.O."/>
            <person name="Guillou S."/>
            <person name="Cros-Aarteil S."/>
            <person name="Calhoun S."/>
            <person name="Haridas S."/>
            <person name="Kuo A."/>
            <person name="Mondo S."/>
            <person name="Pangilinan J."/>
            <person name="Riley R."/>
            <person name="LaButti K."/>
            <person name="Andreopoulos B."/>
            <person name="Lipzen A."/>
            <person name="Chen C."/>
            <person name="Yan M."/>
            <person name="Daum C."/>
            <person name="Ng V."/>
            <person name="Clum A."/>
            <person name="Steindorff A."/>
            <person name="Ohm R.A."/>
            <person name="Martin F."/>
            <person name="Silar P."/>
            <person name="Natvig D.O."/>
            <person name="Lalanne C."/>
            <person name="Gautier V."/>
            <person name="Ament-Velasquez S.L."/>
            <person name="Kruys A."/>
            <person name="Hutchinson M.I."/>
            <person name="Powell A.J."/>
            <person name="Barry K."/>
            <person name="Miller A.N."/>
            <person name="Grigoriev I.V."/>
            <person name="Debuchy R."/>
            <person name="Gladieux P."/>
            <person name="Hiltunen Thoren M."/>
            <person name="Johannesson H."/>
        </authorList>
    </citation>
    <scope>NUCLEOTIDE SEQUENCE [LARGE SCALE GENOMIC DNA]</scope>
    <source>
        <strain evidence="1 2">FGSC 10403</strain>
    </source>
</reference>
<gene>
    <name evidence="1" type="ORF">B0T23DRAFT_2669</name>
</gene>
<dbReference type="Proteomes" id="UP001285908">
    <property type="component" value="Unassembled WGS sequence"/>
</dbReference>
<name>A0AAJ0IEH0_9PEZI</name>
<organism evidence="1 2">
    <name type="scientific">Neurospora hispaniola</name>
    <dbReference type="NCBI Taxonomy" id="588809"/>
    <lineage>
        <taxon>Eukaryota</taxon>
        <taxon>Fungi</taxon>
        <taxon>Dikarya</taxon>
        <taxon>Ascomycota</taxon>
        <taxon>Pezizomycotina</taxon>
        <taxon>Sordariomycetes</taxon>
        <taxon>Sordariomycetidae</taxon>
        <taxon>Sordariales</taxon>
        <taxon>Sordariaceae</taxon>
        <taxon>Neurospora</taxon>
    </lineage>
</organism>
<dbReference type="AlphaFoldDB" id="A0AAJ0IEH0"/>
<keyword evidence="2" id="KW-1185">Reference proteome</keyword>
<dbReference type="GeneID" id="87871837"/>
<accession>A0AAJ0IEH0</accession>
<protein>
    <submittedName>
        <fullName evidence="1">Uncharacterized protein</fullName>
    </submittedName>
</protein>
<dbReference type="RefSeq" id="XP_062696491.1">
    <property type="nucleotide sequence ID" value="XM_062834215.1"/>
</dbReference>